<feature type="compositionally biased region" description="Low complexity" evidence="1">
    <location>
        <begin position="130"/>
        <end position="179"/>
    </location>
</feature>
<dbReference type="EMBL" id="JATN01000322">
    <property type="protein sequence ID" value="EUC56426.1"/>
    <property type="molecule type" value="Genomic_DNA"/>
</dbReference>
<dbReference type="AlphaFoldDB" id="X8J5B0"/>
<feature type="compositionally biased region" description="Polar residues" evidence="1">
    <location>
        <begin position="189"/>
        <end position="203"/>
    </location>
</feature>
<evidence type="ECO:0000313" key="4">
    <source>
        <dbReference type="Proteomes" id="UP000030108"/>
    </source>
</evidence>
<dbReference type="Proteomes" id="UP000030108">
    <property type="component" value="Unassembled WGS sequence"/>
</dbReference>
<evidence type="ECO:0000256" key="1">
    <source>
        <dbReference type="SAM" id="MobiDB-lite"/>
    </source>
</evidence>
<gene>
    <name evidence="3" type="ORF">RSOL_179290</name>
</gene>
<organism evidence="3 4">
    <name type="scientific">Rhizoctonia solani AG-3 Rhs1AP</name>
    <dbReference type="NCBI Taxonomy" id="1086054"/>
    <lineage>
        <taxon>Eukaryota</taxon>
        <taxon>Fungi</taxon>
        <taxon>Dikarya</taxon>
        <taxon>Basidiomycota</taxon>
        <taxon>Agaricomycotina</taxon>
        <taxon>Agaricomycetes</taxon>
        <taxon>Cantharellales</taxon>
        <taxon>Ceratobasidiaceae</taxon>
        <taxon>Rhizoctonia</taxon>
    </lineage>
</organism>
<evidence type="ECO:0000313" key="3">
    <source>
        <dbReference type="EMBL" id="EUC56426.1"/>
    </source>
</evidence>
<reference evidence="4" key="1">
    <citation type="journal article" date="2014" name="Genome Announc.">
        <title>Draft genome sequence of the plant-pathogenic soil fungus Rhizoctonia solani anastomosis group 3 strain Rhs1AP.</title>
        <authorList>
            <person name="Cubeta M.A."/>
            <person name="Thomas E."/>
            <person name="Dean R.A."/>
            <person name="Jabaji S."/>
            <person name="Neate S.M."/>
            <person name="Tavantzis S."/>
            <person name="Toda T."/>
            <person name="Vilgalys R."/>
            <person name="Bharathan N."/>
            <person name="Fedorova-Abrams N."/>
            <person name="Pakala S.B."/>
            <person name="Pakala S.M."/>
            <person name="Zafar N."/>
            <person name="Joardar V."/>
            <person name="Losada L."/>
            <person name="Nierman W.C."/>
        </authorList>
    </citation>
    <scope>NUCLEOTIDE SEQUENCE [LARGE SCALE GENOMIC DNA]</scope>
    <source>
        <strain evidence="4">AG-3</strain>
    </source>
</reference>
<sequence>MASQLMTRIIFILHALILPIWCLVYLIMLLVVGIIVLLAVAFAGIAGGAEALATAAETWLRPLYIIAAPFVVVIGCLIVFPICAGIGLVLLGILYVLCEKDGLDSLEDGMRNFRFPKLRARPRWPKWNLEPTAAPTEPTVAPTEPTTPTEPTVAPTEPTVVPTEPTVVPTAEPTVTPTEQTMAPAEQTAALTEQSIGLEQGRS</sequence>
<protein>
    <submittedName>
        <fullName evidence="3">Transmembrane protein, putative</fullName>
    </submittedName>
</protein>
<proteinExistence type="predicted"/>
<feature type="transmembrane region" description="Helical" evidence="2">
    <location>
        <begin position="65"/>
        <end position="98"/>
    </location>
</feature>
<comment type="caution">
    <text evidence="3">The sequence shown here is derived from an EMBL/GenBank/DDBJ whole genome shotgun (WGS) entry which is preliminary data.</text>
</comment>
<keyword evidence="2" id="KW-1133">Transmembrane helix</keyword>
<feature type="non-terminal residue" evidence="3">
    <location>
        <position position="203"/>
    </location>
</feature>
<feature type="region of interest" description="Disordered" evidence="1">
    <location>
        <begin position="128"/>
        <end position="203"/>
    </location>
</feature>
<accession>X8J5B0</accession>
<name>X8J5B0_9AGAM</name>
<keyword evidence="2 3" id="KW-0812">Transmembrane</keyword>
<evidence type="ECO:0000256" key="2">
    <source>
        <dbReference type="SAM" id="Phobius"/>
    </source>
</evidence>
<feature type="transmembrane region" description="Helical" evidence="2">
    <location>
        <begin position="12"/>
        <end position="45"/>
    </location>
</feature>
<keyword evidence="2" id="KW-0472">Membrane</keyword>